<sequence length="152" mass="17062">MKVLIIYSSTHHKNTERIAQAMAEVLGADLVETQNAKAEDILNYDLIGFDSGIYMWEHHKLLLKFVDRLKPASGKKVFIFSTSGAPYGKKHHKKLREELIKKGFNIVGEFNCLGWDTVGLLKLIGGINKGKPGDPDIKNAKNFAKELIKIKN</sequence>
<dbReference type="SUPFAM" id="SSF52218">
    <property type="entry name" value="Flavoproteins"/>
    <property type="match status" value="1"/>
</dbReference>
<proteinExistence type="predicted"/>
<gene>
    <name evidence="2" type="ORF">COW72_01010</name>
</gene>
<dbReference type="Pfam" id="PF12724">
    <property type="entry name" value="Flavodoxin_5"/>
    <property type="match status" value="1"/>
</dbReference>
<dbReference type="Gene3D" id="3.40.50.360">
    <property type="match status" value="1"/>
</dbReference>
<dbReference type="GO" id="GO:0070819">
    <property type="term" value="F:menaquinone-dependent protoporphyrinogen oxidase activity"/>
    <property type="evidence" value="ECO:0007669"/>
    <property type="project" value="TreeGrafter"/>
</dbReference>
<dbReference type="GO" id="GO:0010181">
    <property type="term" value="F:FMN binding"/>
    <property type="evidence" value="ECO:0007669"/>
    <property type="project" value="InterPro"/>
</dbReference>
<dbReference type="InterPro" id="IPR029039">
    <property type="entry name" value="Flavoprotein-like_sf"/>
</dbReference>
<organism evidence="2 3">
    <name type="scientific">Candidatus Nealsonbacteria bacterium CG18_big_fil_WC_8_21_14_2_50_37_10</name>
    <dbReference type="NCBI Taxonomy" id="1974717"/>
    <lineage>
        <taxon>Bacteria</taxon>
        <taxon>Candidatus Nealsoniibacteriota</taxon>
    </lineage>
</organism>
<evidence type="ECO:0000313" key="3">
    <source>
        <dbReference type="Proteomes" id="UP000230778"/>
    </source>
</evidence>
<dbReference type="InterPro" id="IPR026816">
    <property type="entry name" value="Flavodoxin_dom"/>
</dbReference>
<dbReference type="EMBL" id="PCUC01000052">
    <property type="protein sequence ID" value="PIQ07257.1"/>
    <property type="molecule type" value="Genomic_DNA"/>
</dbReference>
<reference evidence="2 3" key="1">
    <citation type="submission" date="2017-09" db="EMBL/GenBank/DDBJ databases">
        <title>Depth-based differentiation of microbial function through sediment-hosted aquifers and enrichment of novel symbionts in the deep terrestrial subsurface.</title>
        <authorList>
            <person name="Probst A.J."/>
            <person name="Ladd B."/>
            <person name="Jarett J.K."/>
            <person name="Geller-Mcgrath D.E."/>
            <person name="Sieber C.M."/>
            <person name="Emerson J.B."/>
            <person name="Anantharaman K."/>
            <person name="Thomas B.C."/>
            <person name="Malmstrom R."/>
            <person name="Stieglmeier M."/>
            <person name="Klingl A."/>
            <person name="Woyke T."/>
            <person name="Ryan C.M."/>
            <person name="Banfield J.F."/>
        </authorList>
    </citation>
    <scope>NUCLEOTIDE SEQUENCE [LARGE SCALE GENOMIC DNA]</scope>
    <source>
        <strain evidence="2">CG18_big_fil_WC_8_21_14_2_50_37_10</strain>
    </source>
</reference>
<dbReference type="PANTHER" id="PTHR38030">
    <property type="entry name" value="PROTOPORPHYRINOGEN IX DEHYDROGENASE [MENAQUINONE]"/>
    <property type="match status" value="1"/>
</dbReference>
<evidence type="ECO:0000259" key="1">
    <source>
        <dbReference type="PROSITE" id="PS50902"/>
    </source>
</evidence>
<dbReference type="InterPro" id="IPR008254">
    <property type="entry name" value="Flavodoxin/NO_synth"/>
</dbReference>
<dbReference type="PROSITE" id="PS50902">
    <property type="entry name" value="FLAVODOXIN_LIKE"/>
    <property type="match status" value="1"/>
</dbReference>
<feature type="domain" description="Flavodoxin-like" evidence="1">
    <location>
        <begin position="4"/>
        <end position="148"/>
    </location>
</feature>
<dbReference type="PANTHER" id="PTHR38030:SF2">
    <property type="entry name" value="PROTOPORPHYRINOGEN IX DEHYDROGENASE [QUINONE]"/>
    <property type="match status" value="1"/>
</dbReference>
<protein>
    <submittedName>
        <fullName evidence="2">Flavodoxin</fullName>
    </submittedName>
</protein>
<evidence type="ECO:0000313" key="2">
    <source>
        <dbReference type="EMBL" id="PIQ07257.1"/>
    </source>
</evidence>
<accession>A0A2H0FKM3</accession>
<dbReference type="AlphaFoldDB" id="A0A2H0FKM3"/>
<name>A0A2H0FKM3_9BACT</name>
<comment type="caution">
    <text evidence="2">The sequence shown here is derived from an EMBL/GenBank/DDBJ whole genome shotgun (WGS) entry which is preliminary data.</text>
</comment>
<dbReference type="GO" id="GO:0006783">
    <property type="term" value="P:heme biosynthetic process"/>
    <property type="evidence" value="ECO:0007669"/>
    <property type="project" value="TreeGrafter"/>
</dbReference>
<dbReference type="InterPro" id="IPR052200">
    <property type="entry name" value="Protoporphyrinogen_IX_DH"/>
</dbReference>
<dbReference type="Proteomes" id="UP000230778">
    <property type="component" value="Unassembled WGS sequence"/>
</dbReference>